<sequence length="346" mass="38612">MERWRNTSSLYTQVRATMSLANQKGAKSPLPISYAKSLFSNRSITVKKQGENVAGKMVEKLRKLIAVMDEKAEKYIGGNEATSGPESMSPVSLNAPSISEYSISSEKSGNSSDRDPWCLAKYLSTPDPHQRNHALSKNETEPPFSGRWGYIIRKNLNDSKVIDEEPSLTNPMGSFPSDTDGTTWKANNELSSQNSSKSSLTITGTVTELDDVSDLKNTGLIVSNLSGQYDPNLHDPSEHRNQQEVSDKSIPLKGSLKPITHSIDSRKDLDIAIADMWKHKHDWERSHMNVSGDSKMLDDEERIIQSTYKRQLSWDIIEIDQSINEVNVSNVKTNLIYCCCISCILP</sequence>
<dbReference type="Proteomes" id="UP000322873">
    <property type="component" value="Unassembled WGS sequence"/>
</dbReference>
<feature type="compositionally biased region" description="Polar residues" evidence="1">
    <location>
        <begin position="167"/>
        <end position="190"/>
    </location>
</feature>
<dbReference type="AlphaFoldDB" id="A0A5M9J8K7"/>
<dbReference type="EMBL" id="VICG01000016">
    <property type="protein sequence ID" value="KAA8564172.1"/>
    <property type="molecule type" value="Genomic_DNA"/>
</dbReference>
<protein>
    <submittedName>
        <fullName evidence="2">Uncharacterized protein</fullName>
    </submittedName>
</protein>
<feature type="region of interest" description="Disordered" evidence="1">
    <location>
        <begin position="227"/>
        <end position="249"/>
    </location>
</feature>
<feature type="region of interest" description="Disordered" evidence="1">
    <location>
        <begin position="119"/>
        <end position="142"/>
    </location>
</feature>
<reference evidence="2 3" key="1">
    <citation type="submission" date="2019-06" db="EMBL/GenBank/DDBJ databases">
        <title>Genome Sequence of the Brown Rot Fungal Pathogen Monilinia fructicola.</title>
        <authorList>
            <person name="De Miccolis Angelini R.M."/>
            <person name="Landi L."/>
            <person name="Abate D."/>
            <person name="Pollastro S."/>
            <person name="Romanazzi G."/>
            <person name="Faretra F."/>
        </authorList>
    </citation>
    <scope>NUCLEOTIDE SEQUENCE [LARGE SCALE GENOMIC DNA]</scope>
    <source>
        <strain evidence="2 3">Mfrc123</strain>
    </source>
</reference>
<dbReference type="VEuPathDB" id="FungiDB:MFRU_032g01150"/>
<evidence type="ECO:0000256" key="1">
    <source>
        <dbReference type="SAM" id="MobiDB-lite"/>
    </source>
</evidence>
<keyword evidence="3" id="KW-1185">Reference proteome</keyword>
<gene>
    <name evidence="2" type="ORF">EYC84_012148</name>
</gene>
<organism evidence="2 3">
    <name type="scientific">Monilinia fructicola</name>
    <name type="common">Brown rot fungus</name>
    <name type="synonym">Ciboria fructicola</name>
    <dbReference type="NCBI Taxonomy" id="38448"/>
    <lineage>
        <taxon>Eukaryota</taxon>
        <taxon>Fungi</taxon>
        <taxon>Dikarya</taxon>
        <taxon>Ascomycota</taxon>
        <taxon>Pezizomycotina</taxon>
        <taxon>Leotiomycetes</taxon>
        <taxon>Helotiales</taxon>
        <taxon>Sclerotiniaceae</taxon>
        <taxon>Monilinia</taxon>
    </lineage>
</organism>
<evidence type="ECO:0000313" key="2">
    <source>
        <dbReference type="EMBL" id="KAA8564172.1"/>
    </source>
</evidence>
<feature type="region of interest" description="Disordered" evidence="1">
    <location>
        <begin position="164"/>
        <end position="199"/>
    </location>
</feature>
<accession>A0A5M9J8K7</accession>
<feature type="compositionally biased region" description="Basic and acidic residues" evidence="1">
    <location>
        <begin position="232"/>
        <end position="247"/>
    </location>
</feature>
<name>A0A5M9J8K7_MONFR</name>
<evidence type="ECO:0000313" key="3">
    <source>
        <dbReference type="Proteomes" id="UP000322873"/>
    </source>
</evidence>
<proteinExistence type="predicted"/>
<comment type="caution">
    <text evidence="2">The sequence shown here is derived from an EMBL/GenBank/DDBJ whole genome shotgun (WGS) entry which is preliminary data.</text>
</comment>